<keyword evidence="3" id="KW-1185">Reference proteome</keyword>
<dbReference type="Proteomes" id="UP000823775">
    <property type="component" value="Unassembled WGS sequence"/>
</dbReference>
<feature type="non-terminal residue" evidence="2">
    <location>
        <position position="93"/>
    </location>
</feature>
<evidence type="ECO:0000313" key="2">
    <source>
        <dbReference type="EMBL" id="MCD9559730.1"/>
    </source>
</evidence>
<dbReference type="EMBL" id="JACEIK010002202">
    <property type="protein sequence ID" value="MCD9559730.1"/>
    <property type="molecule type" value="Genomic_DNA"/>
</dbReference>
<evidence type="ECO:0000256" key="1">
    <source>
        <dbReference type="SAM" id="MobiDB-lite"/>
    </source>
</evidence>
<accession>A0ABS8UNQ7</accession>
<reference evidence="2 3" key="1">
    <citation type="journal article" date="2021" name="BMC Genomics">
        <title>Datura genome reveals duplications of psychoactive alkaloid biosynthetic genes and high mutation rate following tissue culture.</title>
        <authorList>
            <person name="Rajewski A."/>
            <person name="Carter-House D."/>
            <person name="Stajich J."/>
            <person name="Litt A."/>
        </authorList>
    </citation>
    <scope>NUCLEOTIDE SEQUENCE [LARGE SCALE GENOMIC DNA]</scope>
    <source>
        <strain evidence="2">AR-01</strain>
    </source>
</reference>
<protein>
    <submittedName>
        <fullName evidence="2">Uncharacterized protein</fullName>
    </submittedName>
</protein>
<feature type="region of interest" description="Disordered" evidence="1">
    <location>
        <begin position="1"/>
        <end position="21"/>
    </location>
</feature>
<comment type="caution">
    <text evidence="2">The sequence shown here is derived from an EMBL/GenBank/DDBJ whole genome shotgun (WGS) entry which is preliminary data.</text>
</comment>
<gene>
    <name evidence="2" type="ORF">HAX54_017960</name>
</gene>
<proteinExistence type="predicted"/>
<evidence type="ECO:0000313" key="3">
    <source>
        <dbReference type="Proteomes" id="UP000823775"/>
    </source>
</evidence>
<name>A0ABS8UNQ7_DATST</name>
<organism evidence="2 3">
    <name type="scientific">Datura stramonium</name>
    <name type="common">Jimsonweed</name>
    <name type="synonym">Common thornapple</name>
    <dbReference type="NCBI Taxonomy" id="4076"/>
    <lineage>
        <taxon>Eukaryota</taxon>
        <taxon>Viridiplantae</taxon>
        <taxon>Streptophyta</taxon>
        <taxon>Embryophyta</taxon>
        <taxon>Tracheophyta</taxon>
        <taxon>Spermatophyta</taxon>
        <taxon>Magnoliopsida</taxon>
        <taxon>eudicotyledons</taxon>
        <taxon>Gunneridae</taxon>
        <taxon>Pentapetalae</taxon>
        <taxon>asterids</taxon>
        <taxon>lamiids</taxon>
        <taxon>Solanales</taxon>
        <taxon>Solanaceae</taxon>
        <taxon>Solanoideae</taxon>
        <taxon>Datureae</taxon>
        <taxon>Datura</taxon>
    </lineage>
</organism>
<sequence>MREKLTEQGGALKRMSSKLTEMMNETTSCNDLQVTGLLNEKAEAFEAQLQSVRRRSLSTRNKIKGAHLVLKCGVVRPMDQRDMLLARPYRASG</sequence>